<feature type="active site" evidence="4">
    <location>
        <position position="15"/>
    </location>
</feature>
<dbReference type="Pfam" id="PF01339">
    <property type="entry name" value="CheB_methylest"/>
    <property type="match status" value="1"/>
</dbReference>
<dbReference type="GO" id="GO:0005737">
    <property type="term" value="C:cytoplasm"/>
    <property type="evidence" value="ECO:0007669"/>
    <property type="project" value="InterPro"/>
</dbReference>
<evidence type="ECO:0000256" key="4">
    <source>
        <dbReference type="PROSITE-ProRule" id="PRU00050"/>
    </source>
</evidence>
<dbReference type="AlphaFoldDB" id="A0A1G6YN42"/>
<feature type="active site" evidence="4">
    <location>
        <position position="42"/>
    </location>
</feature>
<dbReference type="InterPro" id="IPR035909">
    <property type="entry name" value="CheB_C"/>
</dbReference>
<accession>A0A1G6YN42</accession>
<dbReference type="RefSeq" id="WP_092744704.1">
    <property type="nucleotide sequence ID" value="NZ_FMZC01000010.1"/>
</dbReference>
<feature type="active site" evidence="4">
    <location>
        <position position="133"/>
    </location>
</feature>
<keyword evidence="4" id="KW-0145">Chemotaxis</keyword>
<dbReference type="OrthoDB" id="9791760at2"/>
<organism evidence="6 7">
    <name type="scientific">Paracidovorax valerianellae</name>
    <dbReference type="NCBI Taxonomy" id="187868"/>
    <lineage>
        <taxon>Bacteria</taxon>
        <taxon>Pseudomonadati</taxon>
        <taxon>Pseudomonadota</taxon>
        <taxon>Betaproteobacteria</taxon>
        <taxon>Burkholderiales</taxon>
        <taxon>Comamonadaceae</taxon>
        <taxon>Paracidovorax</taxon>
    </lineage>
</organism>
<dbReference type="GO" id="GO:0000156">
    <property type="term" value="F:phosphorelay response regulator activity"/>
    <property type="evidence" value="ECO:0007669"/>
    <property type="project" value="InterPro"/>
</dbReference>
<dbReference type="STRING" id="187868.SAMN05192589_110101"/>
<dbReference type="SUPFAM" id="SSF52738">
    <property type="entry name" value="Methylesterase CheB, C-terminal domain"/>
    <property type="match status" value="1"/>
</dbReference>
<protein>
    <recommendedName>
        <fullName evidence="2">protein-glutamate methylesterase</fullName>
        <ecNumber evidence="2">3.1.1.61</ecNumber>
    </recommendedName>
</protein>
<comment type="catalytic activity">
    <reaction evidence="3">
        <text>[protein]-L-glutamate 5-O-methyl ester + H2O = L-glutamyl-[protein] + methanol + H(+)</text>
        <dbReference type="Rhea" id="RHEA:23236"/>
        <dbReference type="Rhea" id="RHEA-COMP:10208"/>
        <dbReference type="Rhea" id="RHEA-COMP:10311"/>
        <dbReference type="ChEBI" id="CHEBI:15377"/>
        <dbReference type="ChEBI" id="CHEBI:15378"/>
        <dbReference type="ChEBI" id="CHEBI:17790"/>
        <dbReference type="ChEBI" id="CHEBI:29973"/>
        <dbReference type="ChEBI" id="CHEBI:82795"/>
        <dbReference type="EC" id="3.1.1.61"/>
    </reaction>
</comment>
<dbReference type="PANTHER" id="PTHR42872:SF6">
    <property type="entry name" value="PROTEIN-GLUTAMATE METHYLESTERASE_PROTEIN-GLUTAMINE GLUTAMINASE"/>
    <property type="match status" value="1"/>
</dbReference>
<dbReference type="PANTHER" id="PTHR42872">
    <property type="entry name" value="PROTEIN-GLUTAMATE METHYLESTERASE/PROTEIN-GLUTAMINE GLUTAMINASE"/>
    <property type="match status" value="1"/>
</dbReference>
<dbReference type="GO" id="GO:0008984">
    <property type="term" value="F:protein-glutamate methylesterase activity"/>
    <property type="evidence" value="ECO:0007669"/>
    <property type="project" value="UniProtKB-EC"/>
</dbReference>
<evidence type="ECO:0000256" key="3">
    <source>
        <dbReference type="ARBA" id="ARBA00048267"/>
    </source>
</evidence>
<evidence type="ECO:0000313" key="7">
    <source>
        <dbReference type="Proteomes" id="UP000198781"/>
    </source>
</evidence>
<evidence type="ECO:0000256" key="2">
    <source>
        <dbReference type="ARBA" id="ARBA00039140"/>
    </source>
</evidence>
<keyword evidence="7" id="KW-1185">Reference proteome</keyword>
<proteinExistence type="predicted"/>
<dbReference type="PIRSF" id="PIRSF036461">
    <property type="entry name" value="Chmtx_methlestr"/>
    <property type="match status" value="1"/>
</dbReference>
<dbReference type="EC" id="3.1.1.61" evidence="2"/>
<dbReference type="EMBL" id="FMZC01000010">
    <property type="protein sequence ID" value="SDD91087.1"/>
    <property type="molecule type" value="Genomic_DNA"/>
</dbReference>
<gene>
    <name evidence="6" type="ORF">SAMN05192589_110101</name>
</gene>
<reference evidence="6 7" key="1">
    <citation type="submission" date="2016-10" db="EMBL/GenBank/DDBJ databases">
        <authorList>
            <person name="de Groot N.N."/>
        </authorList>
    </citation>
    <scope>NUCLEOTIDE SEQUENCE [LARGE SCALE GENOMIC DNA]</scope>
    <source>
        <strain evidence="6 7">DSM 16619</strain>
    </source>
</reference>
<dbReference type="Gene3D" id="3.40.50.180">
    <property type="entry name" value="Methylesterase CheB, C-terminal domain"/>
    <property type="match status" value="1"/>
</dbReference>
<name>A0A1G6YN42_9BURK</name>
<evidence type="ECO:0000256" key="1">
    <source>
        <dbReference type="ARBA" id="ARBA00022801"/>
    </source>
</evidence>
<dbReference type="CDD" id="cd16433">
    <property type="entry name" value="CheB"/>
    <property type="match status" value="1"/>
</dbReference>
<keyword evidence="1 4" id="KW-0378">Hydrolase</keyword>
<dbReference type="InterPro" id="IPR011247">
    <property type="entry name" value="Chemotax_prot-Glu_Me-esterase"/>
</dbReference>
<evidence type="ECO:0000259" key="5">
    <source>
        <dbReference type="PROSITE" id="PS50122"/>
    </source>
</evidence>
<dbReference type="PROSITE" id="PS50122">
    <property type="entry name" value="CHEB"/>
    <property type="match status" value="1"/>
</dbReference>
<dbReference type="InterPro" id="IPR000673">
    <property type="entry name" value="Sig_transdc_resp-reg_Me-estase"/>
</dbReference>
<feature type="domain" description="CheB-type methylesterase" evidence="5">
    <location>
        <begin position="3"/>
        <end position="191"/>
    </location>
</feature>
<sequence>MNPSAETPFIFIGASAGGVYAMLDLVTALPAGFPAPIFFVQHIGSMRSHLPDLLNTRGPNRALTARDGDVPQPGTIYIAPSDHHMLLEGGVVRLSRGPKEHHARPAIDPLFRSAALDCGARAVGVVLTGMLDDGTAGLRAIKDCGGIAVVQDPEDAYEPSMPRSALACVEVDHVVPLGGLGALLCQLAQPRARRLPVLPPMSWRREHALGAGDHNVENLMAIADPSTFTCPDCGGVLFELKDKRPVRYRCHTGHAFSLRSLAHTQEQTTDAALWAALRTLQEKESILRHLADLHQGSDAQTTAQALREADELAIACSALRRLTEKSPSPESFGAP</sequence>
<evidence type="ECO:0000313" key="6">
    <source>
        <dbReference type="EMBL" id="SDD91087.1"/>
    </source>
</evidence>
<dbReference type="GO" id="GO:0006935">
    <property type="term" value="P:chemotaxis"/>
    <property type="evidence" value="ECO:0007669"/>
    <property type="project" value="UniProtKB-UniRule"/>
</dbReference>
<dbReference type="Proteomes" id="UP000198781">
    <property type="component" value="Unassembled WGS sequence"/>
</dbReference>